<feature type="compositionally biased region" description="Low complexity" evidence="1">
    <location>
        <begin position="11"/>
        <end position="33"/>
    </location>
</feature>
<proteinExistence type="predicted"/>
<comment type="caution">
    <text evidence="2">The sequence shown here is derived from an EMBL/GenBank/DDBJ whole genome shotgun (WGS) entry which is preliminary data.</text>
</comment>
<gene>
    <name evidence="2" type="ORF">LSTR_LSTR014143</name>
</gene>
<dbReference type="AlphaFoldDB" id="A0A482WHN5"/>
<dbReference type="Proteomes" id="UP000291343">
    <property type="component" value="Unassembled WGS sequence"/>
</dbReference>
<sequence>MEKSKSEVLVSSAGAGAGARASSGAVCSCSSECGGRGGRRRLLVEEAAVDLDVVTMCSLLRISSSSLPRPPGCTGVSRRCFGTRENVACEYMTF</sequence>
<evidence type="ECO:0000256" key="1">
    <source>
        <dbReference type="SAM" id="MobiDB-lite"/>
    </source>
</evidence>
<dbReference type="InParanoid" id="A0A482WHN5"/>
<dbReference type="EMBL" id="QKKF02035298">
    <property type="protein sequence ID" value="RZF33017.1"/>
    <property type="molecule type" value="Genomic_DNA"/>
</dbReference>
<evidence type="ECO:0000313" key="3">
    <source>
        <dbReference type="Proteomes" id="UP000291343"/>
    </source>
</evidence>
<evidence type="ECO:0000313" key="2">
    <source>
        <dbReference type="EMBL" id="RZF33017.1"/>
    </source>
</evidence>
<reference evidence="2 3" key="1">
    <citation type="journal article" date="2017" name="Gigascience">
        <title>Genome sequence of the small brown planthopper, Laodelphax striatellus.</title>
        <authorList>
            <person name="Zhu J."/>
            <person name="Jiang F."/>
            <person name="Wang X."/>
            <person name="Yang P."/>
            <person name="Bao Y."/>
            <person name="Zhao W."/>
            <person name="Wang W."/>
            <person name="Lu H."/>
            <person name="Wang Q."/>
            <person name="Cui N."/>
            <person name="Li J."/>
            <person name="Chen X."/>
            <person name="Luo L."/>
            <person name="Yu J."/>
            <person name="Kang L."/>
            <person name="Cui F."/>
        </authorList>
    </citation>
    <scope>NUCLEOTIDE SEQUENCE [LARGE SCALE GENOMIC DNA]</scope>
    <source>
        <strain evidence="2">Lst14</strain>
    </source>
</reference>
<name>A0A482WHN5_LAOST</name>
<accession>A0A482WHN5</accession>
<organism evidence="2 3">
    <name type="scientific">Laodelphax striatellus</name>
    <name type="common">Small brown planthopper</name>
    <name type="synonym">Delphax striatella</name>
    <dbReference type="NCBI Taxonomy" id="195883"/>
    <lineage>
        <taxon>Eukaryota</taxon>
        <taxon>Metazoa</taxon>
        <taxon>Ecdysozoa</taxon>
        <taxon>Arthropoda</taxon>
        <taxon>Hexapoda</taxon>
        <taxon>Insecta</taxon>
        <taxon>Pterygota</taxon>
        <taxon>Neoptera</taxon>
        <taxon>Paraneoptera</taxon>
        <taxon>Hemiptera</taxon>
        <taxon>Auchenorrhyncha</taxon>
        <taxon>Fulgoroidea</taxon>
        <taxon>Delphacidae</taxon>
        <taxon>Criomorphinae</taxon>
        <taxon>Laodelphax</taxon>
    </lineage>
</organism>
<keyword evidence="3" id="KW-1185">Reference proteome</keyword>
<feature type="region of interest" description="Disordered" evidence="1">
    <location>
        <begin position="1"/>
        <end position="37"/>
    </location>
</feature>
<protein>
    <submittedName>
        <fullName evidence="2">Uncharacterized protein</fullName>
    </submittedName>
</protein>